<proteinExistence type="inferred from homology"/>
<dbReference type="InterPro" id="IPR013320">
    <property type="entry name" value="ConA-like_dom_sf"/>
</dbReference>
<keyword evidence="6 10" id="KW-0378">Hydrolase</keyword>
<dbReference type="Pfam" id="PF00703">
    <property type="entry name" value="Glyco_hydro_2"/>
    <property type="match status" value="1"/>
</dbReference>
<name>A0AAE3SKZ2_9BACT</name>
<evidence type="ECO:0000256" key="4">
    <source>
        <dbReference type="ARBA" id="ARBA00011245"/>
    </source>
</evidence>
<dbReference type="Pfam" id="PF16353">
    <property type="entry name" value="LacZ_4"/>
    <property type="match status" value="1"/>
</dbReference>
<dbReference type="InterPro" id="IPR036156">
    <property type="entry name" value="Beta-gal/glucu_dom_sf"/>
</dbReference>
<dbReference type="GO" id="GO:0005990">
    <property type="term" value="P:lactose catabolic process"/>
    <property type="evidence" value="ECO:0007669"/>
    <property type="project" value="TreeGrafter"/>
</dbReference>
<evidence type="ECO:0000256" key="9">
    <source>
        <dbReference type="ARBA" id="ARBA00032230"/>
    </source>
</evidence>
<evidence type="ECO:0000259" key="11">
    <source>
        <dbReference type="SMART" id="SM01038"/>
    </source>
</evidence>
<dbReference type="SUPFAM" id="SSF49785">
    <property type="entry name" value="Galactose-binding domain-like"/>
    <property type="match status" value="1"/>
</dbReference>
<comment type="catalytic activity">
    <reaction evidence="1 10">
        <text>Hydrolysis of terminal non-reducing beta-D-galactose residues in beta-D-galactosides.</text>
        <dbReference type="EC" id="3.2.1.23"/>
    </reaction>
</comment>
<evidence type="ECO:0000256" key="5">
    <source>
        <dbReference type="ARBA" id="ARBA00012756"/>
    </source>
</evidence>
<evidence type="ECO:0000256" key="10">
    <source>
        <dbReference type="RuleBase" id="RU361154"/>
    </source>
</evidence>
<dbReference type="InterPro" id="IPR013783">
    <property type="entry name" value="Ig-like_fold"/>
</dbReference>
<evidence type="ECO:0000256" key="3">
    <source>
        <dbReference type="ARBA" id="ARBA00007401"/>
    </source>
</evidence>
<keyword evidence="7" id="KW-0106">Calcium</keyword>
<dbReference type="SUPFAM" id="SSF51445">
    <property type="entry name" value="(Trans)glycosidases"/>
    <property type="match status" value="1"/>
</dbReference>
<evidence type="ECO:0000256" key="2">
    <source>
        <dbReference type="ARBA" id="ARBA00001913"/>
    </source>
</evidence>
<dbReference type="InterPro" id="IPR032312">
    <property type="entry name" value="LacZ_4"/>
</dbReference>
<comment type="caution">
    <text evidence="12">The sequence shown here is derived from an EMBL/GenBank/DDBJ whole genome shotgun (WGS) entry which is preliminary data.</text>
</comment>
<evidence type="ECO:0000313" key="13">
    <source>
        <dbReference type="Proteomes" id="UP001207408"/>
    </source>
</evidence>
<organism evidence="12 13">
    <name type="scientific">Plebeiibacterium marinum</name>
    <dbReference type="NCBI Taxonomy" id="2992111"/>
    <lineage>
        <taxon>Bacteria</taxon>
        <taxon>Pseudomonadati</taxon>
        <taxon>Bacteroidota</taxon>
        <taxon>Bacteroidia</taxon>
        <taxon>Marinilabiliales</taxon>
        <taxon>Marinilabiliaceae</taxon>
        <taxon>Plebeiibacterium</taxon>
    </lineage>
</organism>
<dbReference type="GO" id="GO:0004565">
    <property type="term" value="F:beta-galactosidase activity"/>
    <property type="evidence" value="ECO:0007669"/>
    <property type="project" value="UniProtKB-EC"/>
</dbReference>
<dbReference type="InterPro" id="IPR006104">
    <property type="entry name" value="Glyco_hydro_2_N"/>
</dbReference>
<protein>
    <recommendedName>
        <fullName evidence="5 10">Beta-galactosidase</fullName>
        <ecNumber evidence="5 10">3.2.1.23</ecNumber>
    </recommendedName>
    <alternativeName>
        <fullName evidence="9 10">Lactase</fullName>
    </alternativeName>
</protein>
<dbReference type="InterPro" id="IPR006102">
    <property type="entry name" value="Ig-like_GH2"/>
</dbReference>
<evidence type="ECO:0000256" key="6">
    <source>
        <dbReference type="ARBA" id="ARBA00022801"/>
    </source>
</evidence>
<comment type="cofactor">
    <cofactor evidence="2">
        <name>Ca(2+)</name>
        <dbReference type="ChEBI" id="CHEBI:29108"/>
    </cofactor>
</comment>
<dbReference type="SUPFAM" id="SSF49899">
    <property type="entry name" value="Concanavalin A-like lectins/glucanases"/>
    <property type="match status" value="1"/>
</dbReference>
<dbReference type="PRINTS" id="PR00132">
    <property type="entry name" value="GLHYDRLASE2"/>
</dbReference>
<dbReference type="InterPro" id="IPR050347">
    <property type="entry name" value="Bact_Beta-galactosidase"/>
</dbReference>
<feature type="domain" description="Beta galactosidase small chain/" evidence="11">
    <location>
        <begin position="957"/>
        <end position="1259"/>
    </location>
</feature>
<dbReference type="InterPro" id="IPR004199">
    <property type="entry name" value="B-gal_small/dom_5"/>
</dbReference>
<comment type="similarity">
    <text evidence="3 10">Belongs to the glycosyl hydrolase 2 family.</text>
</comment>
<dbReference type="InterPro" id="IPR011013">
    <property type="entry name" value="Gal_mutarotase_sf_dom"/>
</dbReference>
<dbReference type="GO" id="GO:0030246">
    <property type="term" value="F:carbohydrate binding"/>
    <property type="evidence" value="ECO:0007669"/>
    <property type="project" value="InterPro"/>
</dbReference>
<evidence type="ECO:0000256" key="1">
    <source>
        <dbReference type="ARBA" id="ARBA00001412"/>
    </source>
</evidence>
<dbReference type="SUPFAM" id="SSF49303">
    <property type="entry name" value="beta-Galactosidase/glucuronidase domain"/>
    <property type="match status" value="2"/>
</dbReference>
<dbReference type="InterPro" id="IPR006101">
    <property type="entry name" value="Glyco_hydro_2"/>
</dbReference>
<dbReference type="AlphaFoldDB" id="A0AAE3SKZ2"/>
<dbReference type="GO" id="GO:0009341">
    <property type="term" value="C:beta-galactosidase complex"/>
    <property type="evidence" value="ECO:0007669"/>
    <property type="project" value="InterPro"/>
</dbReference>
<keyword evidence="13" id="KW-1185">Reference proteome</keyword>
<dbReference type="RefSeq" id="WP_301201053.1">
    <property type="nucleotide sequence ID" value="NZ_JAPDPI010000036.1"/>
</dbReference>
<dbReference type="SMART" id="SM01038">
    <property type="entry name" value="Bgal_small_N"/>
    <property type="match status" value="1"/>
</dbReference>
<dbReference type="Gene3D" id="2.60.120.260">
    <property type="entry name" value="Galactose-binding domain-like"/>
    <property type="match status" value="1"/>
</dbReference>
<dbReference type="InterPro" id="IPR014718">
    <property type="entry name" value="GH-type_carb-bd"/>
</dbReference>
<dbReference type="PANTHER" id="PTHR46323:SF2">
    <property type="entry name" value="BETA-GALACTOSIDASE"/>
    <property type="match status" value="1"/>
</dbReference>
<dbReference type="InterPro" id="IPR008979">
    <property type="entry name" value="Galactose-bd-like_sf"/>
</dbReference>
<dbReference type="Pfam" id="PF02837">
    <property type="entry name" value="Glyco_hydro_2_N"/>
    <property type="match status" value="1"/>
</dbReference>
<dbReference type="EC" id="3.2.1.23" evidence="5 10"/>
<evidence type="ECO:0000256" key="7">
    <source>
        <dbReference type="ARBA" id="ARBA00022837"/>
    </source>
</evidence>
<accession>A0AAE3SKZ2</accession>
<dbReference type="InterPro" id="IPR006103">
    <property type="entry name" value="Glyco_hydro_2_cat"/>
</dbReference>
<dbReference type="InterPro" id="IPR023230">
    <property type="entry name" value="Glyco_hydro_2_CS"/>
</dbReference>
<sequence length="1262" mass="144762">MKISTIFLTIFFSFVITNIVAQETNFIEDIYYYIENPDIFEYGQEEPRAYFIPEENVLLNGIWKFYYGNTPEEIPSDFYKNDFIDSEWDKTPVPSNWEMQGYGDPFFRNVGAGYQLGRMSKSWRQKTDRKPLKPTPVPQTPVEYNPTGAYRTSFVVPDNWDGKEVFLRFDKIGSASFVWINGKQVGFNEGSHEPVEYNITSYLKKGKNNLSVLITKFSAGYYLEGVDAWRLAGIMDNVHIFATPKVRLFDWQVITDLDENYINANLKLNVDLKSYDKAGGDLSVLVTILKDGKIISEIEKQELFMDKNSRKTIVFDKYIEKPLLWTAETPKLYDLHIKLLDKNEKLVDEIKTRFGFKETEIIGNTFLLNGKPLKINGINSHMQHPEQGRVMTEETIRKDMEILKKFNINSVRTSHYPPTHRYVELADEYGIYIVDEVSVESHATPYLSKNKDYKNMYRDRTRKAVLRDRNHASVLFWSAGNESGEGNNINEVVKLGKELDPSRYWMYGGNSYVHDAEDIIGPRYPTPLEQEVKVGMDNIDKRPSFMDEYLSVAGNAGGGLNDYWKVIYSHSKLMGGAIWDFVSPGISEPIRKLDDDSKFKTPVHIMGRAKLVEGKTGKAIDLNGHDQWIEVYNAENMNISGDQLIIRMDVFPRQLSRFGGYYITKGSNQFGIIQKGVSTLEFYIFNGKKQVVSAELPENWEGNWHNIIATYNGKVMKLNIDGAELSLKEVSGDIVNTPWPVNIGRDFEKHGDGTSEYICDALIDNVGIFTSINKDGQNLKSEDAALWLSFEREDNNGTFYSYGIGARTYGSIWPDRTPQPEMQEIKKVGEPLAFTLLNSDKGIVEVWNRSCFVNASHWNNSWTLTEDNKVLQSGDLIIDVSPMDRGKIKVPFKMPKLIPGKEYRLNISSKLKNKEIWAEEGFEISWAQFELSDWYVNPKKVVSKTDANLTENQNDYLVSGKDFQYRFNKKTGELFSILLNGKEVLQSPLKLNLWRAPIATEIDSWSSSGFKSEKWKEEFGWMIATEYYSYGLDNLLPIPVEVRAIDGDGQVNIYVREQVLLNGGKSEEAQLDKYIKGEKFDGFECIYRYKVDGEGKISLTNTVKPLGSMPQFIPRIGLALVLNDELSNVEWYGRGPEENYPDRKTGSPVGIYQSKVDDMFEPYLIPQDCGLRTDNRWIRMIDNKGVGVEISMNELFNFNTYHYSTENLTKARYTYQLKKSNGITLNLDYKTTGVGETARGIFNAYRVYPQLFNRTVVIKPIF</sequence>
<dbReference type="Pfam" id="PF13385">
    <property type="entry name" value="Laminin_G_3"/>
    <property type="match status" value="1"/>
</dbReference>
<dbReference type="PROSITE" id="PS00608">
    <property type="entry name" value="GLYCOSYL_HYDROL_F2_2"/>
    <property type="match status" value="1"/>
</dbReference>
<dbReference type="PANTHER" id="PTHR46323">
    <property type="entry name" value="BETA-GALACTOSIDASE"/>
    <property type="match status" value="1"/>
</dbReference>
<comment type="subunit">
    <text evidence="4">Monomer.</text>
</comment>
<dbReference type="InterPro" id="IPR017853">
    <property type="entry name" value="GH"/>
</dbReference>
<reference evidence="12" key="1">
    <citation type="submission" date="2022-10" db="EMBL/GenBank/DDBJ databases">
        <authorList>
            <person name="Yu W.X."/>
        </authorList>
    </citation>
    <scope>NUCLEOTIDE SEQUENCE</scope>
    <source>
        <strain evidence="12">D04</strain>
    </source>
</reference>
<dbReference type="Gene3D" id="2.60.40.10">
    <property type="entry name" value="Immunoglobulins"/>
    <property type="match status" value="2"/>
</dbReference>
<dbReference type="Proteomes" id="UP001207408">
    <property type="component" value="Unassembled WGS sequence"/>
</dbReference>
<dbReference type="Gene3D" id="2.60.120.200">
    <property type="match status" value="1"/>
</dbReference>
<dbReference type="Pfam" id="PF02929">
    <property type="entry name" value="Bgal_small_N"/>
    <property type="match status" value="1"/>
</dbReference>
<dbReference type="PROSITE" id="PS00719">
    <property type="entry name" value="GLYCOSYL_HYDROL_F2_1"/>
    <property type="match status" value="1"/>
</dbReference>
<dbReference type="EMBL" id="JAPDPI010000036">
    <property type="protein sequence ID" value="MCW3807038.1"/>
    <property type="molecule type" value="Genomic_DNA"/>
</dbReference>
<evidence type="ECO:0000313" key="12">
    <source>
        <dbReference type="EMBL" id="MCW3807038.1"/>
    </source>
</evidence>
<dbReference type="Gene3D" id="2.70.98.10">
    <property type="match status" value="1"/>
</dbReference>
<dbReference type="InterPro" id="IPR023232">
    <property type="entry name" value="Glyco_hydro_2_AS"/>
</dbReference>
<dbReference type="SUPFAM" id="SSF74650">
    <property type="entry name" value="Galactose mutarotase-like"/>
    <property type="match status" value="1"/>
</dbReference>
<keyword evidence="8 10" id="KW-0326">Glycosidase</keyword>
<dbReference type="Pfam" id="PF02836">
    <property type="entry name" value="Glyco_hydro_2_C"/>
    <property type="match status" value="1"/>
</dbReference>
<gene>
    <name evidence="12" type="ORF">OM074_15480</name>
</gene>
<dbReference type="Gene3D" id="3.20.20.80">
    <property type="entry name" value="Glycosidases"/>
    <property type="match status" value="1"/>
</dbReference>
<evidence type="ECO:0000256" key="8">
    <source>
        <dbReference type="ARBA" id="ARBA00023295"/>
    </source>
</evidence>